<reference evidence="3" key="1">
    <citation type="submission" date="2016-11" db="EMBL/GenBank/DDBJ databases">
        <authorList>
            <person name="Varghese N."/>
            <person name="Submissions S."/>
        </authorList>
    </citation>
    <scope>NUCLEOTIDE SEQUENCE [LARGE SCALE GENOMIC DNA]</scope>
    <source>
        <strain evidence="3">DSM 22212</strain>
    </source>
</reference>
<evidence type="ECO:0000256" key="1">
    <source>
        <dbReference type="SAM" id="Phobius"/>
    </source>
</evidence>
<dbReference type="RefSeq" id="WP_072714530.1">
    <property type="nucleotide sequence ID" value="NZ_FRAU01000001.1"/>
</dbReference>
<evidence type="ECO:0000313" key="3">
    <source>
        <dbReference type="Proteomes" id="UP000185812"/>
    </source>
</evidence>
<keyword evidence="1" id="KW-0472">Membrane</keyword>
<keyword evidence="1" id="KW-0812">Transmembrane</keyword>
<keyword evidence="3" id="KW-1185">Reference proteome</keyword>
<evidence type="ECO:0000313" key="2">
    <source>
        <dbReference type="EMBL" id="SHK21720.1"/>
    </source>
</evidence>
<sequence>MNATASVDRLLRTAVVLAIIGLSCLLVLLLSGFAAWSVGIGVFLGVPLLVAALVLYVLVVIRDLRQRGAL</sequence>
<feature type="transmembrane region" description="Helical" evidence="1">
    <location>
        <begin position="40"/>
        <end position="61"/>
    </location>
</feature>
<dbReference type="Proteomes" id="UP000185812">
    <property type="component" value="Unassembled WGS sequence"/>
</dbReference>
<dbReference type="STRING" id="633813.SAMN04488087_0694"/>
<accession>A0A1M6QNQ9</accession>
<keyword evidence="1" id="KW-1133">Transmembrane helix</keyword>
<protein>
    <submittedName>
        <fullName evidence="2">Uncharacterized protein</fullName>
    </submittedName>
</protein>
<organism evidence="2 3">
    <name type="scientific">Rhodothermus profundi</name>
    <dbReference type="NCBI Taxonomy" id="633813"/>
    <lineage>
        <taxon>Bacteria</taxon>
        <taxon>Pseudomonadati</taxon>
        <taxon>Rhodothermota</taxon>
        <taxon>Rhodothermia</taxon>
        <taxon>Rhodothermales</taxon>
        <taxon>Rhodothermaceae</taxon>
        <taxon>Rhodothermus</taxon>
    </lineage>
</organism>
<feature type="transmembrane region" description="Helical" evidence="1">
    <location>
        <begin position="12"/>
        <end position="34"/>
    </location>
</feature>
<dbReference type="EMBL" id="FRAU01000001">
    <property type="protein sequence ID" value="SHK21720.1"/>
    <property type="molecule type" value="Genomic_DNA"/>
</dbReference>
<proteinExistence type="predicted"/>
<gene>
    <name evidence="2" type="ORF">SAMN04488087_0694</name>
</gene>
<dbReference type="AlphaFoldDB" id="A0A1M6QNQ9"/>
<name>A0A1M6QNQ9_9BACT</name>